<keyword evidence="3" id="KW-1185">Reference proteome</keyword>
<feature type="chain" id="PRO_5047227982" evidence="1">
    <location>
        <begin position="22"/>
        <end position="378"/>
    </location>
</feature>
<keyword evidence="1" id="KW-0732">Signal</keyword>
<protein>
    <submittedName>
        <fullName evidence="2">Tetratricopeptide repeat protein</fullName>
    </submittedName>
</protein>
<name>A0ABW7CBI8_9CYAN</name>
<dbReference type="InterPro" id="IPR011990">
    <property type="entry name" value="TPR-like_helical_dom_sf"/>
</dbReference>
<dbReference type="Proteomes" id="UP001604335">
    <property type="component" value="Unassembled WGS sequence"/>
</dbReference>
<dbReference type="EMBL" id="JAZAQF010000078">
    <property type="protein sequence ID" value="MFG3818505.1"/>
    <property type="molecule type" value="Genomic_DNA"/>
</dbReference>
<reference evidence="3" key="1">
    <citation type="journal article" date="2024" name="Algal Res.">
        <title>Biochemical, toxicological and genomic investigation of a high-biomass producing Limnothrix strain isolated from Italian shallow drinking water reservoir.</title>
        <authorList>
            <person name="Simonazzi M."/>
            <person name="Shishido T.K."/>
            <person name="Delbaje E."/>
            <person name="Wahlsten M."/>
            <person name="Fewer D.P."/>
            <person name="Sivonen K."/>
            <person name="Pezzolesi L."/>
            <person name="Pistocchi R."/>
        </authorList>
    </citation>
    <scope>NUCLEOTIDE SEQUENCE [LARGE SCALE GENOMIC DNA]</scope>
    <source>
        <strain evidence="3">LRLZ20PSL1</strain>
    </source>
</reference>
<sequence length="378" mass="42986">MIRPRLLLLTGCLLSAIAAIAPGYPAIAQTSYSLESWQGDVRLTRSGQREQRLTRRTNRWLDTTDQLRLQGRRSWVDVRCPGRPRAVRWDEVRQSRSVAEICDPSDTITMSRSTDTRNGDSDLWKIATCEFAPKTYFLPRLELFSWPRVDNARRYRVEWVDLDRAVVIWQTSTTANQLRYGGPRLTGRRYGLRVTAIGANNQPISTYTLNHVLPLPNEWAPTFARDWAEITGDRTLMPDGQRWARVDLALSVSRTEDDPELWWTVVQELSPEADIRNPTAHMRLALAYLYLNRGKEAQQMARRALAAIGRSPSAARAEALIMLAKASTVINDLPEAMRALTEARSIYQGQSETSQVEAIEMVTEDLRDRATTPCNQSQ</sequence>
<dbReference type="Gene3D" id="1.25.40.10">
    <property type="entry name" value="Tetratricopeptide repeat domain"/>
    <property type="match status" value="1"/>
</dbReference>
<evidence type="ECO:0000256" key="1">
    <source>
        <dbReference type="SAM" id="SignalP"/>
    </source>
</evidence>
<dbReference type="SUPFAM" id="SSF48452">
    <property type="entry name" value="TPR-like"/>
    <property type="match status" value="1"/>
</dbReference>
<feature type="signal peptide" evidence="1">
    <location>
        <begin position="1"/>
        <end position="21"/>
    </location>
</feature>
<dbReference type="RefSeq" id="WP_393013900.1">
    <property type="nucleotide sequence ID" value="NZ_JAZAQF010000078.1"/>
</dbReference>
<gene>
    <name evidence="2" type="ORF">VPK24_12715</name>
</gene>
<proteinExistence type="predicted"/>
<evidence type="ECO:0000313" key="2">
    <source>
        <dbReference type="EMBL" id="MFG3818505.1"/>
    </source>
</evidence>
<comment type="caution">
    <text evidence="2">The sequence shown here is derived from an EMBL/GenBank/DDBJ whole genome shotgun (WGS) entry which is preliminary data.</text>
</comment>
<evidence type="ECO:0000313" key="3">
    <source>
        <dbReference type="Proteomes" id="UP001604335"/>
    </source>
</evidence>
<organism evidence="2 3">
    <name type="scientific">Limnothrix redekei LRLZ20PSL1</name>
    <dbReference type="NCBI Taxonomy" id="3112953"/>
    <lineage>
        <taxon>Bacteria</taxon>
        <taxon>Bacillati</taxon>
        <taxon>Cyanobacteriota</taxon>
        <taxon>Cyanophyceae</taxon>
        <taxon>Pseudanabaenales</taxon>
        <taxon>Pseudanabaenaceae</taxon>
        <taxon>Limnothrix</taxon>
    </lineage>
</organism>
<accession>A0ABW7CBI8</accession>